<keyword evidence="7" id="KW-0597">Phosphoprotein</keyword>
<dbReference type="InterPro" id="IPR008271">
    <property type="entry name" value="Ser/Thr_kinase_AS"/>
</dbReference>
<evidence type="ECO:0000256" key="18">
    <source>
        <dbReference type="ARBA" id="ARBA00023170"/>
    </source>
</evidence>
<evidence type="ECO:0000256" key="17">
    <source>
        <dbReference type="ARBA" id="ARBA00023136"/>
    </source>
</evidence>
<keyword evidence="5" id="KW-1003">Cell membrane</keyword>
<keyword evidence="12" id="KW-0677">Repeat</keyword>
<dbReference type="EMBL" id="CAUOFW020006168">
    <property type="protein sequence ID" value="CAK9173463.1"/>
    <property type="molecule type" value="Genomic_DNA"/>
</dbReference>
<dbReference type="InterPro" id="IPR032675">
    <property type="entry name" value="LRR_dom_sf"/>
</dbReference>
<keyword evidence="9" id="KW-0808">Transferase</keyword>
<keyword evidence="26" id="KW-1185">Reference proteome</keyword>
<dbReference type="Pfam" id="PF00560">
    <property type="entry name" value="LRR_1"/>
    <property type="match status" value="8"/>
</dbReference>
<evidence type="ECO:0000256" key="7">
    <source>
        <dbReference type="ARBA" id="ARBA00022553"/>
    </source>
</evidence>
<dbReference type="Gene3D" id="1.10.510.10">
    <property type="entry name" value="Transferase(Phosphotransferase) domain 1"/>
    <property type="match status" value="1"/>
</dbReference>
<evidence type="ECO:0000256" key="14">
    <source>
        <dbReference type="ARBA" id="ARBA00022777"/>
    </source>
</evidence>
<dbReference type="InterPro" id="IPR013210">
    <property type="entry name" value="LRR_N_plant-typ"/>
</dbReference>
<keyword evidence="6" id="KW-0723">Serine/threonine-protein kinase</keyword>
<keyword evidence="17 23" id="KW-0472">Membrane</keyword>
<evidence type="ECO:0000256" key="23">
    <source>
        <dbReference type="SAM" id="Phobius"/>
    </source>
</evidence>
<evidence type="ECO:0000256" key="10">
    <source>
        <dbReference type="ARBA" id="ARBA00022692"/>
    </source>
</evidence>
<evidence type="ECO:0000256" key="1">
    <source>
        <dbReference type="ARBA" id="ARBA00004251"/>
    </source>
</evidence>
<dbReference type="PROSITE" id="PS00107">
    <property type="entry name" value="PROTEIN_KINASE_ATP"/>
    <property type="match status" value="1"/>
</dbReference>
<dbReference type="AlphaFoldDB" id="A0ABC8TVD8"/>
<keyword evidence="19" id="KW-0325">Glycoprotein</keyword>
<comment type="similarity">
    <text evidence="2">Belongs to the protein kinase superfamily. Ser/Thr protein kinase family.</text>
</comment>
<dbReference type="SUPFAM" id="SSF52058">
    <property type="entry name" value="L domain-like"/>
    <property type="match status" value="2"/>
</dbReference>
<dbReference type="InterPro" id="IPR011009">
    <property type="entry name" value="Kinase-like_dom_sf"/>
</dbReference>
<gene>
    <name evidence="25" type="ORF">ILEXP_LOCUS43186</name>
</gene>
<evidence type="ECO:0000256" key="3">
    <source>
        <dbReference type="ARBA" id="ARBA00009592"/>
    </source>
</evidence>
<evidence type="ECO:0000256" key="12">
    <source>
        <dbReference type="ARBA" id="ARBA00022737"/>
    </source>
</evidence>
<dbReference type="PANTHER" id="PTHR27008">
    <property type="entry name" value="OS04G0122200 PROTEIN"/>
    <property type="match status" value="1"/>
</dbReference>
<comment type="catalytic activity">
    <reaction evidence="20">
        <text>L-threonyl-[protein] + ATP = O-phospho-L-threonyl-[protein] + ADP + H(+)</text>
        <dbReference type="Rhea" id="RHEA:46608"/>
        <dbReference type="Rhea" id="RHEA-COMP:11060"/>
        <dbReference type="Rhea" id="RHEA-COMP:11605"/>
        <dbReference type="ChEBI" id="CHEBI:15378"/>
        <dbReference type="ChEBI" id="CHEBI:30013"/>
        <dbReference type="ChEBI" id="CHEBI:30616"/>
        <dbReference type="ChEBI" id="CHEBI:61977"/>
        <dbReference type="ChEBI" id="CHEBI:456216"/>
        <dbReference type="EC" id="2.7.11.1"/>
    </reaction>
</comment>
<dbReference type="InterPro" id="IPR000719">
    <property type="entry name" value="Prot_kinase_dom"/>
</dbReference>
<dbReference type="Proteomes" id="UP001642360">
    <property type="component" value="Unassembled WGS sequence"/>
</dbReference>
<accession>A0ABC8TVD8</accession>
<dbReference type="InterPro" id="IPR001611">
    <property type="entry name" value="Leu-rich_rpt"/>
</dbReference>
<proteinExistence type="inferred from homology"/>
<comment type="similarity">
    <text evidence="3">Belongs to the RLP family.</text>
</comment>
<dbReference type="InterPro" id="IPR051809">
    <property type="entry name" value="Plant_receptor-like_S/T_kinase"/>
</dbReference>
<dbReference type="SMART" id="SM00220">
    <property type="entry name" value="S_TKc"/>
    <property type="match status" value="1"/>
</dbReference>
<keyword evidence="15 22" id="KW-0067">ATP-binding</keyword>
<dbReference type="PANTHER" id="PTHR27008:SF592">
    <property type="entry name" value="LEUCINE-RICH REPEAT RECEPTOR-LIKE PROTEIN KINASE FAMILY PROTEIN-RELATED"/>
    <property type="match status" value="1"/>
</dbReference>
<dbReference type="GO" id="GO:0006952">
    <property type="term" value="P:defense response"/>
    <property type="evidence" value="ECO:0007669"/>
    <property type="project" value="UniProtKB-ARBA"/>
</dbReference>
<evidence type="ECO:0000259" key="24">
    <source>
        <dbReference type="PROSITE" id="PS50011"/>
    </source>
</evidence>
<keyword evidence="18" id="KW-0675">Receptor</keyword>
<evidence type="ECO:0000256" key="19">
    <source>
        <dbReference type="ARBA" id="ARBA00023180"/>
    </source>
</evidence>
<dbReference type="Gene3D" id="3.80.10.10">
    <property type="entry name" value="Ribonuclease Inhibitor"/>
    <property type="match status" value="4"/>
</dbReference>
<sequence>MEYKNMVFKLVISSSYLLFSVILYIPSIQSVTAITFNSNDTDREALLAIKDQVQLDPFQALSSWNDSIHFCNWHGVTCRLRHQRVTVLNISSLKLVGSLSPYVGNLSFLREVNIQNNNFHGPIPPEIDRLFRLQFLRLTNNSFQGKLLTNLTHFSDLQVINLLGNKIEGDIPVELGSLSKLSVLSLARNNFSGKIPPSIGNLSSLTILGLSKNNLHGSIPNELGKLSNLSAFQMSSNKLLGIVPAQVFNISSIQIFSITNNQLSGNFPPNLGLTLPKLNLFLVDLNQFSGSIPASLANASGLVKLSMGDNNLTGLIPLNLGRLQDLQVLHFGHNPLGSNKANDIDFISSLTNCSSLQVLSLSRIQIGGVLPSTIGNLSTTLTSVWLNNNYISGTIPPEIGNLVSLSYLTIDTNLLTGTIPDSIGKLTKMQELYLFTNNISGEIPSSIGNLTQLSILILQENLLEGSIPSSLGNCKGLQGLHLRWNRLTGAIPEQVLGLSSLSIGLMLDHNQLTGSLPSQVGSLKNLATLDISENKLSGEIPSTLGDCVMVETLYMQGNYFEGTIPSSLSQIKSILVIDLSRNNLSGPIPRSLGELNLIKNLNLSFNMLKGEVPNEGVFTNISEFSVLGNEKLCGGIKPLELPACRGKVKQGKLSNRTVVILATAIPIFVVLLLVSVYAIYHIRRSKGQQPSSASAEEKQFPQISYADLLQSTNGFSSENLIGEGRFGTVYKGVLISNEEVVAVKVLKLQEHGANKSFLAECEALRNVRHRNLVKIISACSSLDYKGNDFKALVFDFMSNGSLDTWLHPSSSEEQQDTRNLSLTQRLSIAIDVASALEYLHHHCGTPIIHCDLKPSNILLDNELCAHVGDFGLAKFLLDAKGKSNNANSSSIGIRGTIGYVAPEYGMVGEVSAQGDVYSYGILLLELFTGKRPTSSIFTDNFSLRSYVKMALPHQVIEIVDRQMLLEEDEGLNNDRQASQGSMERIKKVLESILQIGVSCSDEMPKERIDIKDVLMELHRNRNSLLQVTRESGKWKERN</sequence>
<feature type="domain" description="Protein kinase" evidence="24">
    <location>
        <begin position="715"/>
        <end position="1025"/>
    </location>
</feature>
<keyword evidence="10 23" id="KW-0812">Transmembrane</keyword>
<feature type="transmembrane region" description="Helical" evidence="23">
    <location>
        <begin position="658"/>
        <end position="680"/>
    </location>
</feature>
<dbReference type="GO" id="GO:0005524">
    <property type="term" value="F:ATP binding"/>
    <property type="evidence" value="ECO:0007669"/>
    <property type="project" value="UniProtKB-UniRule"/>
</dbReference>
<dbReference type="FunFam" id="3.80.10.10:FF:001158">
    <property type="entry name" value="Leucine-rich repeat protein kinase family protein"/>
    <property type="match status" value="1"/>
</dbReference>
<organism evidence="25 26">
    <name type="scientific">Ilex paraguariensis</name>
    <name type="common">yerba mate</name>
    <dbReference type="NCBI Taxonomy" id="185542"/>
    <lineage>
        <taxon>Eukaryota</taxon>
        <taxon>Viridiplantae</taxon>
        <taxon>Streptophyta</taxon>
        <taxon>Embryophyta</taxon>
        <taxon>Tracheophyta</taxon>
        <taxon>Spermatophyta</taxon>
        <taxon>Magnoliopsida</taxon>
        <taxon>eudicotyledons</taxon>
        <taxon>Gunneridae</taxon>
        <taxon>Pentapetalae</taxon>
        <taxon>asterids</taxon>
        <taxon>campanulids</taxon>
        <taxon>Aquifoliales</taxon>
        <taxon>Aquifoliaceae</taxon>
        <taxon>Ilex</taxon>
    </lineage>
</organism>
<dbReference type="Pfam" id="PF08263">
    <property type="entry name" value="LRRNT_2"/>
    <property type="match status" value="1"/>
</dbReference>
<keyword evidence="13 22" id="KW-0547">Nucleotide-binding</keyword>
<dbReference type="Pfam" id="PF00069">
    <property type="entry name" value="Pkinase"/>
    <property type="match status" value="1"/>
</dbReference>
<dbReference type="GO" id="GO:0051707">
    <property type="term" value="P:response to other organism"/>
    <property type="evidence" value="ECO:0007669"/>
    <property type="project" value="UniProtKB-ARBA"/>
</dbReference>
<evidence type="ECO:0000256" key="2">
    <source>
        <dbReference type="ARBA" id="ARBA00008684"/>
    </source>
</evidence>
<dbReference type="GO" id="GO:0004674">
    <property type="term" value="F:protein serine/threonine kinase activity"/>
    <property type="evidence" value="ECO:0007669"/>
    <property type="project" value="UniProtKB-KW"/>
</dbReference>
<dbReference type="FunFam" id="3.30.200.20:FF:000432">
    <property type="entry name" value="LRR receptor-like serine/threonine-protein kinase EFR"/>
    <property type="match status" value="1"/>
</dbReference>
<keyword evidence="16 23" id="KW-1133">Transmembrane helix</keyword>
<protein>
    <recommendedName>
        <fullName evidence="4">non-specific serine/threonine protein kinase</fullName>
        <ecNumber evidence="4">2.7.11.1</ecNumber>
    </recommendedName>
</protein>
<evidence type="ECO:0000256" key="9">
    <source>
        <dbReference type="ARBA" id="ARBA00022679"/>
    </source>
</evidence>
<dbReference type="PROSITE" id="PS00108">
    <property type="entry name" value="PROTEIN_KINASE_ST"/>
    <property type="match status" value="1"/>
</dbReference>
<evidence type="ECO:0000256" key="6">
    <source>
        <dbReference type="ARBA" id="ARBA00022527"/>
    </source>
</evidence>
<dbReference type="Gene3D" id="3.30.200.20">
    <property type="entry name" value="Phosphorylase Kinase, domain 1"/>
    <property type="match status" value="1"/>
</dbReference>
<feature type="binding site" evidence="22">
    <location>
        <position position="744"/>
    </location>
    <ligand>
        <name>ATP</name>
        <dbReference type="ChEBI" id="CHEBI:30616"/>
    </ligand>
</feature>
<evidence type="ECO:0000256" key="11">
    <source>
        <dbReference type="ARBA" id="ARBA00022729"/>
    </source>
</evidence>
<evidence type="ECO:0000256" key="8">
    <source>
        <dbReference type="ARBA" id="ARBA00022614"/>
    </source>
</evidence>
<dbReference type="SUPFAM" id="SSF56112">
    <property type="entry name" value="Protein kinase-like (PK-like)"/>
    <property type="match status" value="1"/>
</dbReference>
<dbReference type="FunFam" id="3.80.10.10:FF:000288">
    <property type="entry name" value="LRR receptor-like serine/threonine-protein kinase EFR"/>
    <property type="match status" value="1"/>
</dbReference>
<dbReference type="SMART" id="SM00369">
    <property type="entry name" value="LRR_TYP"/>
    <property type="match status" value="5"/>
</dbReference>
<reference evidence="25 26" key="1">
    <citation type="submission" date="2024-02" db="EMBL/GenBank/DDBJ databases">
        <authorList>
            <person name="Vignale AGUSTIN F."/>
            <person name="Sosa J E."/>
            <person name="Modenutti C."/>
        </authorList>
    </citation>
    <scope>NUCLEOTIDE SEQUENCE [LARGE SCALE GENOMIC DNA]</scope>
</reference>
<evidence type="ECO:0000256" key="16">
    <source>
        <dbReference type="ARBA" id="ARBA00022989"/>
    </source>
</evidence>
<feature type="transmembrane region" description="Helical" evidence="23">
    <location>
        <begin position="7"/>
        <end position="25"/>
    </location>
</feature>
<evidence type="ECO:0000313" key="25">
    <source>
        <dbReference type="EMBL" id="CAK9173463.1"/>
    </source>
</evidence>
<dbReference type="FunFam" id="3.80.10.10:FF:000275">
    <property type="entry name" value="Leucine-rich repeat receptor-like protein kinase"/>
    <property type="match status" value="1"/>
</dbReference>
<evidence type="ECO:0000256" key="22">
    <source>
        <dbReference type="PROSITE-ProRule" id="PRU10141"/>
    </source>
</evidence>
<keyword evidence="14" id="KW-0418">Kinase</keyword>
<dbReference type="FunFam" id="1.10.510.10:FF:000358">
    <property type="entry name" value="Putative leucine-rich repeat receptor-like serine/threonine-protein kinase"/>
    <property type="match status" value="1"/>
</dbReference>
<dbReference type="InterPro" id="IPR017441">
    <property type="entry name" value="Protein_kinase_ATP_BS"/>
</dbReference>
<dbReference type="EC" id="2.7.11.1" evidence="4"/>
<comment type="catalytic activity">
    <reaction evidence="21">
        <text>L-seryl-[protein] + ATP = O-phospho-L-seryl-[protein] + ADP + H(+)</text>
        <dbReference type="Rhea" id="RHEA:17989"/>
        <dbReference type="Rhea" id="RHEA-COMP:9863"/>
        <dbReference type="Rhea" id="RHEA-COMP:11604"/>
        <dbReference type="ChEBI" id="CHEBI:15378"/>
        <dbReference type="ChEBI" id="CHEBI:29999"/>
        <dbReference type="ChEBI" id="CHEBI:30616"/>
        <dbReference type="ChEBI" id="CHEBI:83421"/>
        <dbReference type="ChEBI" id="CHEBI:456216"/>
        <dbReference type="EC" id="2.7.11.1"/>
    </reaction>
</comment>
<evidence type="ECO:0000256" key="21">
    <source>
        <dbReference type="ARBA" id="ARBA00048679"/>
    </source>
</evidence>
<evidence type="ECO:0000256" key="5">
    <source>
        <dbReference type="ARBA" id="ARBA00022475"/>
    </source>
</evidence>
<dbReference type="PROSITE" id="PS50011">
    <property type="entry name" value="PROTEIN_KINASE_DOM"/>
    <property type="match status" value="1"/>
</dbReference>
<keyword evidence="11" id="KW-0732">Signal</keyword>
<dbReference type="GO" id="GO:0005886">
    <property type="term" value="C:plasma membrane"/>
    <property type="evidence" value="ECO:0007669"/>
    <property type="project" value="UniProtKB-SubCell"/>
</dbReference>
<evidence type="ECO:0000256" key="15">
    <source>
        <dbReference type="ARBA" id="ARBA00022840"/>
    </source>
</evidence>
<evidence type="ECO:0000256" key="4">
    <source>
        <dbReference type="ARBA" id="ARBA00012513"/>
    </source>
</evidence>
<comment type="caution">
    <text evidence="25">The sequence shown here is derived from an EMBL/GenBank/DDBJ whole genome shotgun (WGS) entry which is preliminary data.</text>
</comment>
<dbReference type="InterPro" id="IPR003591">
    <property type="entry name" value="Leu-rich_rpt_typical-subtyp"/>
</dbReference>
<evidence type="ECO:0000256" key="13">
    <source>
        <dbReference type="ARBA" id="ARBA00022741"/>
    </source>
</evidence>
<evidence type="ECO:0000313" key="26">
    <source>
        <dbReference type="Proteomes" id="UP001642360"/>
    </source>
</evidence>
<name>A0ABC8TVD8_9AQUA</name>
<keyword evidence="8" id="KW-0433">Leucine-rich repeat</keyword>
<evidence type="ECO:0000256" key="20">
    <source>
        <dbReference type="ARBA" id="ARBA00047899"/>
    </source>
</evidence>
<comment type="subcellular location">
    <subcellularLocation>
        <location evidence="1">Cell membrane</location>
        <topology evidence="1">Single-pass type I membrane protein</topology>
    </subcellularLocation>
</comment>